<protein>
    <submittedName>
        <fullName evidence="1">Type I HSP40 co-chaperone</fullName>
    </submittedName>
</protein>
<feature type="non-terminal residue" evidence="1">
    <location>
        <position position="1"/>
    </location>
</feature>
<dbReference type="Proteomes" id="UP001145114">
    <property type="component" value="Unassembled WGS sequence"/>
</dbReference>
<name>A0ACC1HQG2_9FUNG</name>
<dbReference type="EMBL" id="JAMZIH010002570">
    <property type="protein sequence ID" value="KAJ1677363.1"/>
    <property type="molecule type" value="Genomic_DNA"/>
</dbReference>
<evidence type="ECO:0000313" key="2">
    <source>
        <dbReference type="Proteomes" id="UP001145114"/>
    </source>
</evidence>
<comment type="caution">
    <text evidence="1">The sequence shown here is derived from an EMBL/GenBank/DDBJ whole genome shotgun (WGS) entry which is preliminary data.</text>
</comment>
<accession>A0ACC1HQG2</accession>
<keyword evidence="2" id="KW-1185">Reference proteome</keyword>
<gene>
    <name evidence="1" type="primary">YDJ1_2</name>
    <name evidence="1" type="ORF">EV182_006330</name>
</gene>
<sequence length="372" mass="41358">FKSITHAYEILSDPQKREVYDRYGEKGLSGQGMEGGMNPEDLFSQMFGSSMFGDMFGGGGRRGPSGPQRGKDMGHALKVSLEDLYRGKVTKLQVNRKVICSGCEGRGGKEGAVRTCNDCHGRGIQIIVRQMGPIMQQVQQACPKCRGEGQIIDPKDRCHKCHGQKVVSDRKTLEVHIEPGMEDEQRIVFNGEADQAPGTIPGNVVIVIDEKPHPRFKREKADLYYTAKIDLLTALAGGKLHIEHLDKRVLIVDILPGEVIRPGDVKMIPGQGFPVYRRMMEHGNLYVTFEIEFPDPHWTSEDKLAKLAEILPPRADPGVIPEGYDEEEVVLASVDERQKARMNGERSGNAYDEDDEDDMHHGRGPGVQCAQQ</sequence>
<evidence type="ECO:0000313" key="1">
    <source>
        <dbReference type="EMBL" id="KAJ1677363.1"/>
    </source>
</evidence>
<organism evidence="1 2">
    <name type="scientific">Spiromyces aspiralis</name>
    <dbReference type="NCBI Taxonomy" id="68401"/>
    <lineage>
        <taxon>Eukaryota</taxon>
        <taxon>Fungi</taxon>
        <taxon>Fungi incertae sedis</taxon>
        <taxon>Zoopagomycota</taxon>
        <taxon>Kickxellomycotina</taxon>
        <taxon>Kickxellomycetes</taxon>
        <taxon>Kickxellales</taxon>
        <taxon>Kickxellaceae</taxon>
        <taxon>Spiromyces</taxon>
    </lineage>
</organism>
<proteinExistence type="predicted"/>
<reference evidence="1" key="1">
    <citation type="submission" date="2022-06" db="EMBL/GenBank/DDBJ databases">
        <title>Phylogenomic reconstructions and comparative analyses of Kickxellomycotina fungi.</title>
        <authorList>
            <person name="Reynolds N.K."/>
            <person name="Stajich J.E."/>
            <person name="Barry K."/>
            <person name="Grigoriev I.V."/>
            <person name="Crous P."/>
            <person name="Smith M.E."/>
        </authorList>
    </citation>
    <scope>NUCLEOTIDE SEQUENCE</scope>
    <source>
        <strain evidence="1">RSA 2271</strain>
    </source>
</reference>